<evidence type="ECO:0000256" key="9">
    <source>
        <dbReference type="PIRSR" id="PIRSR600760-2"/>
    </source>
</evidence>
<comment type="catalytic activity">
    <reaction evidence="1 10">
        <text>a myo-inositol phosphate + H2O = myo-inositol + phosphate</text>
        <dbReference type="Rhea" id="RHEA:24056"/>
        <dbReference type="ChEBI" id="CHEBI:15377"/>
        <dbReference type="ChEBI" id="CHEBI:17268"/>
        <dbReference type="ChEBI" id="CHEBI:43474"/>
        <dbReference type="ChEBI" id="CHEBI:84139"/>
        <dbReference type="EC" id="3.1.3.25"/>
    </reaction>
</comment>
<dbReference type="PANTHER" id="PTHR20854">
    <property type="entry name" value="INOSITOL MONOPHOSPHATASE"/>
    <property type="match status" value="1"/>
</dbReference>
<keyword evidence="8 9" id="KW-0460">Magnesium</keyword>
<feature type="binding site" evidence="9">
    <location>
        <position position="97"/>
    </location>
    <ligand>
        <name>Mg(2+)</name>
        <dbReference type="ChEBI" id="CHEBI:18420"/>
        <label>1</label>
        <note>catalytic</note>
    </ligand>
</feature>
<protein>
    <recommendedName>
        <fullName evidence="5 10">Inositol-1-monophosphatase</fullName>
        <ecNumber evidence="4 10">3.1.3.25</ecNumber>
    </recommendedName>
</protein>
<keyword evidence="12" id="KW-1185">Reference proteome</keyword>
<dbReference type="EMBL" id="JALAZD010000001">
    <property type="protein sequence ID" value="MCI0127331.1"/>
    <property type="molecule type" value="Genomic_DNA"/>
</dbReference>
<accession>A0AA41UGF2</accession>
<dbReference type="GO" id="GO:0006020">
    <property type="term" value="P:inositol metabolic process"/>
    <property type="evidence" value="ECO:0007669"/>
    <property type="project" value="TreeGrafter"/>
</dbReference>
<organism evidence="11 12">
    <name type="scientific">Paradevosia shaoguanensis</name>
    <dbReference type="NCBI Taxonomy" id="1335043"/>
    <lineage>
        <taxon>Bacteria</taxon>
        <taxon>Pseudomonadati</taxon>
        <taxon>Pseudomonadota</taxon>
        <taxon>Alphaproteobacteria</taxon>
        <taxon>Hyphomicrobiales</taxon>
        <taxon>Devosiaceae</taxon>
        <taxon>Paradevosia</taxon>
    </lineage>
</organism>
<comment type="cofactor">
    <cofactor evidence="2 9 10">
        <name>Mg(2+)</name>
        <dbReference type="ChEBI" id="CHEBI:18420"/>
    </cofactor>
</comment>
<dbReference type="RefSeq" id="WP_281735888.1">
    <property type="nucleotide sequence ID" value="NZ_JAKETQ010000001.1"/>
</dbReference>
<dbReference type="InterPro" id="IPR000760">
    <property type="entry name" value="Inositol_monophosphatase-like"/>
</dbReference>
<reference evidence="11" key="1">
    <citation type="submission" date="2022-03" db="EMBL/GenBank/DDBJ databases">
        <title>The complete genome sequence of a Methyloterrigena soli.</title>
        <authorList>
            <person name="Zi Z."/>
        </authorList>
    </citation>
    <scope>NUCLEOTIDE SEQUENCE</scope>
    <source>
        <strain evidence="11">M48</strain>
    </source>
</reference>
<keyword evidence="7 10" id="KW-0378">Hydrolase</keyword>
<keyword evidence="6 9" id="KW-0479">Metal-binding</keyword>
<evidence type="ECO:0000256" key="2">
    <source>
        <dbReference type="ARBA" id="ARBA00001946"/>
    </source>
</evidence>
<evidence type="ECO:0000256" key="5">
    <source>
        <dbReference type="ARBA" id="ARBA00019784"/>
    </source>
</evidence>
<dbReference type="AlphaFoldDB" id="A0AA41UGF2"/>
<dbReference type="GO" id="GO:0046872">
    <property type="term" value="F:metal ion binding"/>
    <property type="evidence" value="ECO:0007669"/>
    <property type="project" value="UniProtKB-KW"/>
</dbReference>
<evidence type="ECO:0000256" key="3">
    <source>
        <dbReference type="ARBA" id="ARBA00009759"/>
    </source>
</evidence>
<dbReference type="Gene3D" id="3.40.190.80">
    <property type="match status" value="1"/>
</dbReference>
<name>A0AA41UGF2_9HYPH</name>
<dbReference type="PRINTS" id="PR00377">
    <property type="entry name" value="IMPHPHTASES"/>
</dbReference>
<comment type="caution">
    <text evidence="11">The sequence shown here is derived from an EMBL/GenBank/DDBJ whole genome shotgun (WGS) entry which is preliminary data.</text>
</comment>
<dbReference type="GO" id="GO:0008934">
    <property type="term" value="F:inositol monophosphate 1-phosphatase activity"/>
    <property type="evidence" value="ECO:0007669"/>
    <property type="project" value="InterPro"/>
</dbReference>
<dbReference type="Proteomes" id="UP001156140">
    <property type="component" value="Unassembled WGS sequence"/>
</dbReference>
<evidence type="ECO:0000313" key="11">
    <source>
        <dbReference type="EMBL" id="MCI0127331.1"/>
    </source>
</evidence>
<feature type="binding site" evidence="9">
    <location>
        <position position="76"/>
    </location>
    <ligand>
        <name>Mg(2+)</name>
        <dbReference type="ChEBI" id="CHEBI:18420"/>
        <label>1</label>
        <note>catalytic</note>
    </ligand>
</feature>
<dbReference type="SUPFAM" id="SSF56655">
    <property type="entry name" value="Carbohydrate phosphatase"/>
    <property type="match status" value="1"/>
</dbReference>
<dbReference type="EC" id="3.1.3.25" evidence="4 10"/>
<dbReference type="InterPro" id="IPR022337">
    <property type="entry name" value="Inositol_monophosphatase_SuhB"/>
</dbReference>
<gene>
    <name evidence="11" type="ORF">ML536_10890</name>
</gene>
<comment type="similarity">
    <text evidence="3 10">Belongs to the inositol monophosphatase superfamily.</text>
</comment>
<evidence type="ECO:0000256" key="1">
    <source>
        <dbReference type="ARBA" id="ARBA00001033"/>
    </source>
</evidence>
<feature type="binding site" evidence="9">
    <location>
        <position position="96"/>
    </location>
    <ligand>
        <name>Mg(2+)</name>
        <dbReference type="ChEBI" id="CHEBI:18420"/>
        <label>1</label>
        <note>catalytic</note>
    </ligand>
</feature>
<feature type="binding site" evidence="9">
    <location>
        <position position="225"/>
    </location>
    <ligand>
        <name>Mg(2+)</name>
        <dbReference type="ChEBI" id="CHEBI:18420"/>
        <label>1</label>
        <note>catalytic</note>
    </ligand>
</feature>
<evidence type="ECO:0000256" key="7">
    <source>
        <dbReference type="ARBA" id="ARBA00022801"/>
    </source>
</evidence>
<dbReference type="GO" id="GO:0007165">
    <property type="term" value="P:signal transduction"/>
    <property type="evidence" value="ECO:0007669"/>
    <property type="project" value="TreeGrafter"/>
</dbReference>
<evidence type="ECO:0000256" key="10">
    <source>
        <dbReference type="RuleBase" id="RU364068"/>
    </source>
</evidence>
<evidence type="ECO:0000256" key="6">
    <source>
        <dbReference type="ARBA" id="ARBA00022723"/>
    </source>
</evidence>
<feature type="binding site" evidence="9">
    <location>
        <position position="94"/>
    </location>
    <ligand>
        <name>Mg(2+)</name>
        <dbReference type="ChEBI" id="CHEBI:18420"/>
        <label>1</label>
        <note>catalytic</note>
    </ligand>
</feature>
<proteinExistence type="inferred from homology"/>
<sequence length="271" mass="28815">MTTDRLGPEASSQLAEMARIAMAAGDIARNSLRRYSAGEMVHKKPRDFQTEADVAVETFIVGELRKAFPDHGIWGEEQVGNTEQVAGAPRFLIDPIDGTTNFAWGIPHFGIVISREIGGVIDKGVVYDCMQDELFSAEQGQGAYLNGRAIRATTNADPINAVVGAGLPVPGQVKSVPVETYHHALRRLMDTTSGVRRLGSAAMSLAYVACGRLDGFFEDGLSPLDYGASVLIVREAGGVVTGFNGAPIPESGAILAGGAAIHPWLVEGFRY</sequence>
<dbReference type="InterPro" id="IPR033942">
    <property type="entry name" value="IMPase"/>
</dbReference>
<dbReference type="CDD" id="cd01639">
    <property type="entry name" value="IMPase"/>
    <property type="match status" value="1"/>
</dbReference>
<dbReference type="Gene3D" id="3.30.540.10">
    <property type="entry name" value="Fructose-1,6-Bisphosphatase, subunit A, domain 1"/>
    <property type="match status" value="1"/>
</dbReference>
<evidence type="ECO:0000256" key="8">
    <source>
        <dbReference type="ARBA" id="ARBA00022842"/>
    </source>
</evidence>
<evidence type="ECO:0000313" key="12">
    <source>
        <dbReference type="Proteomes" id="UP001156140"/>
    </source>
</evidence>
<dbReference type="FunFam" id="3.30.540.10:FF:000003">
    <property type="entry name" value="Inositol-1-monophosphatase"/>
    <property type="match status" value="1"/>
</dbReference>
<dbReference type="Pfam" id="PF00459">
    <property type="entry name" value="Inositol_P"/>
    <property type="match status" value="1"/>
</dbReference>
<dbReference type="PRINTS" id="PR01959">
    <property type="entry name" value="SBIMPHPHTASE"/>
</dbReference>
<dbReference type="PANTHER" id="PTHR20854:SF4">
    <property type="entry name" value="INOSITOL-1-MONOPHOSPHATASE-RELATED"/>
    <property type="match status" value="1"/>
</dbReference>
<evidence type="ECO:0000256" key="4">
    <source>
        <dbReference type="ARBA" id="ARBA00013106"/>
    </source>
</evidence>